<feature type="region of interest" description="Disordered" evidence="1">
    <location>
        <begin position="293"/>
        <end position="319"/>
    </location>
</feature>
<dbReference type="PROSITE" id="PS00108">
    <property type="entry name" value="PROTEIN_KINASE_ST"/>
    <property type="match status" value="1"/>
</dbReference>
<organism evidence="3 4">
    <name type="scientific">Ceratopteris richardii</name>
    <name type="common">Triangle waterfern</name>
    <dbReference type="NCBI Taxonomy" id="49495"/>
    <lineage>
        <taxon>Eukaryota</taxon>
        <taxon>Viridiplantae</taxon>
        <taxon>Streptophyta</taxon>
        <taxon>Embryophyta</taxon>
        <taxon>Tracheophyta</taxon>
        <taxon>Polypodiopsida</taxon>
        <taxon>Polypodiidae</taxon>
        <taxon>Polypodiales</taxon>
        <taxon>Pteridineae</taxon>
        <taxon>Pteridaceae</taxon>
        <taxon>Parkerioideae</taxon>
        <taxon>Ceratopteris</taxon>
    </lineage>
</organism>
<dbReference type="InterPro" id="IPR046958">
    <property type="entry name" value="RBK1/2/STUNTED"/>
</dbReference>
<dbReference type="Gene3D" id="1.10.510.10">
    <property type="entry name" value="Transferase(Phosphotransferase) domain 1"/>
    <property type="match status" value="1"/>
</dbReference>
<dbReference type="InterPro" id="IPR008271">
    <property type="entry name" value="Ser/Thr_kinase_AS"/>
</dbReference>
<gene>
    <name evidence="3" type="ORF">KP509_14G031300</name>
</gene>
<dbReference type="SMART" id="SM00220">
    <property type="entry name" value="S_TKc"/>
    <property type="match status" value="1"/>
</dbReference>
<name>A0A8T2TAN0_CERRI</name>
<feature type="domain" description="Protein kinase" evidence="2">
    <location>
        <begin position="488"/>
        <end position="769"/>
    </location>
</feature>
<dbReference type="GO" id="GO:0004672">
    <property type="term" value="F:protein kinase activity"/>
    <property type="evidence" value="ECO:0007669"/>
    <property type="project" value="InterPro"/>
</dbReference>
<sequence>MTSEFKQLQELGNVFLVGLELDSGGKELLTWALAKLAQKGDCVIALHVVLSASQADATRNTVNVEERGRTIEAITGFYQTFCSIKQVDLQVKITRHISLKRALIEEANKINARKLVLGHLASQPYIGTSFSLAKHCSKRLPMTCSVVVIQQGRVVFEREGYLNTSGKGNSRVLDAIQRTLKSHSRKHSNTSLDGRTKCLSSPSVETVMSHNDPGIIQWPLPVRFLDSPVNILQLRNRLSCKTRTMNPLDSPLSTSSPTPFSMEQNQGRAVSVCKDGQNDVSSCRQSLEDCFSQSEGSDNINDEAYATSGGKSPESSNELILSSSNQNRDFKSCTVKVGSDLPVTTTGSLQDKKPKDSISSFVGWPLLRKHFRANLNNSKLKTRRLSVVEWTLQLPERPRNVSHQAEPQKIDSFTSFFYRSNERICHDHPVIRDGSNGSEADYLSQYLEVDSIPQYYEDRLELRISKLSGMKPCKRFQLKDLQEATEGFASESIVGRGGCSQVYKGLIWEDTRVAVKCLNGSANEDEFFTEIEMLCNLKHDNIVQLIGYYIDRQQRMLVYNFASEGNLEQKLHGVLLGGKSMALLTWRARHNIAVGVANALEYLHDCHTPVIHMDVKSSNILLCSDLKPQLTDFGLAKLLPATSMQITCSDVVGTFGYLAPEYFMFGKVSQKTDVYSFGVVLLELITGRHPIDNTRAKGEENLVLWARPLLEDESNAVCLIDPGLKGSYDAGQLKNMMVAAALCLRRLPHARPCMSEILKLLKGEVNDFRRVDKEDLLHKELGDGCDMPNYDEMDIGTHLSLALHGIHDDDIMSQASIEHSLNLAHSNKSLEEYLGGRYSRSNSFE</sequence>
<dbReference type="AlphaFoldDB" id="A0A8T2TAN0"/>
<dbReference type="PANTHER" id="PTHR47987:SF11">
    <property type="entry name" value="RECEPTOR-LIKE CYTOSOLIC SERINE_THREONINE-PROTEIN KINASE RBK1 ISOFORM X1"/>
    <property type="match status" value="1"/>
</dbReference>
<dbReference type="Proteomes" id="UP000825935">
    <property type="component" value="Chromosome 14"/>
</dbReference>
<protein>
    <recommendedName>
        <fullName evidence="2">Protein kinase domain-containing protein</fullName>
    </recommendedName>
</protein>
<comment type="caution">
    <text evidence="3">The sequence shown here is derived from an EMBL/GenBank/DDBJ whole genome shotgun (WGS) entry which is preliminary data.</text>
</comment>
<proteinExistence type="predicted"/>
<dbReference type="OMA" id="TEDHANK"/>
<dbReference type="PANTHER" id="PTHR47987">
    <property type="entry name" value="OS08G0249100 PROTEIN"/>
    <property type="match status" value="1"/>
</dbReference>
<dbReference type="InterPro" id="IPR000719">
    <property type="entry name" value="Prot_kinase_dom"/>
</dbReference>
<evidence type="ECO:0000259" key="2">
    <source>
        <dbReference type="PROSITE" id="PS50011"/>
    </source>
</evidence>
<reference evidence="3" key="1">
    <citation type="submission" date="2021-08" db="EMBL/GenBank/DDBJ databases">
        <title>WGS assembly of Ceratopteris richardii.</title>
        <authorList>
            <person name="Marchant D.B."/>
            <person name="Chen G."/>
            <person name="Jenkins J."/>
            <person name="Shu S."/>
            <person name="Leebens-Mack J."/>
            <person name="Grimwood J."/>
            <person name="Schmutz J."/>
            <person name="Soltis P."/>
            <person name="Soltis D."/>
            <person name="Chen Z.-H."/>
        </authorList>
    </citation>
    <scope>NUCLEOTIDE SEQUENCE</scope>
    <source>
        <strain evidence="3">Whitten #5841</strain>
        <tissue evidence="3">Leaf</tissue>
    </source>
</reference>
<evidence type="ECO:0000313" key="4">
    <source>
        <dbReference type="Proteomes" id="UP000825935"/>
    </source>
</evidence>
<keyword evidence="4" id="KW-1185">Reference proteome</keyword>
<accession>A0A8T2TAN0</accession>
<dbReference type="FunFam" id="1.10.510.10:FF:000095">
    <property type="entry name" value="protein STRUBBELIG-RECEPTOR FAMILY 8"/>
    <property type="match status" value="1"/>
</dbReference>
<dbReference type="CDD" id="cd00293">
    <property type="entry name" value="USP-like"/>
    <property type="match status" value="1"/>
</dbReference>
<dbReference type="PROSITE" id="PS50011">
    <property type="entry name" value="PROTEIN_KINASE_DOM"/>
    <property type="match status" value="1"/>
</dbReference>
<evidence type="ECO:0000256" key="1">
    <source>
        <dbReference type="SAM" id="MobiDB-lite"/>
    </source>
</evidence>
<dbReference type="EMBL" id="CM035419">
    <property type="protein sequence ID" value="KAH7415175.1"/>
    <property type="molecule type" value="Genomic_DNA"/>
</dbReference>
<dbReference type="GO" id="GO:0005524">
    <property type="term" value="F:ATP binding"/>
    <property type="evidence" value="ECO:0007669"/>
    <property type="project" value="InterPro"/>
</dbReference>
<dbReference type="SUPFAM" id="SSF56112">
    <property type="entry name" value="Protein kinase-like (PK-like)"/>
    <property type="match status" value="1"/>
</dbReference>
<dbReference type="Gene3D" id="3.30.200.20">
    <property type="entry name" value="Phosphorylase Kinase, domain 1"/>
    <property type="match status" value="1"/>
</dbReference>
<dbReference type="Pfam" id="PF00069">
    <property type="entry name" value="Pkinase"/>
    <property type="match status" value="1"/>
</dbReference>
<evidence type="ECO:0000313" key="3">
    <source>
        <dbReference type="EMBL" id="KAH7415175.1"/>
    </source>
</evidence>
<dbReference type="OrthoDB" id="654677at2759"/>
<dbReference type="InterPro" id="IPR011009">
    <property type="entry name" value="Kinase-like_dom_sf"/>
</dbReference>